<sequence length="263" mass="28348">MQSSNDPYNGRRQYRRSSQSQSSSSTDQYHDGSGESTSTAQSGSQWSSVHSPGHSGPYPPSGNYADLHSPPFSPSSALPVVPSQGYAGYPPSAQVYPPGLPSIDPSVPSHYQNYRPMQHGHPVVPSQYFDSQQHTASSHTAQGQYGASPTQVANAYGQYSTSPGSHSYQQPHASSSHSASHPSSSTVPPTSPSLSSNSSSPYACDLCGSTFTRPHDRKRHFESHHTTIQHVCRFCGKGYARVDSLKRHYDKPCDKMPPRGSAP</sequence>
<dbReference type="Proteomes" id="UP000814140">
    <property type="component" value="Unassembled WGS sequence"/>
</dbReference>
<dbReference type="EMBL" id="MU277193">
    <property type="protein sequence ID" value="KAI0066029.1"/>
    <property type="molecule type" value="Genomic_DNA"/>
</dbReference>
<keyword evidence="2" id="KW-1185">Reference proteome</keyword>
<reference evidence="1" key="1">
    <citation type="submission" date="2021-03" db="EMBL/GenBank/DDBJ databases">
        <authorList>
            <consortium name="DOE Joint Genome Institute"/>
            <person name="Ahrendt S."/>
            <person name="Looney B.P."/>
            <person name="Miyauchi S."/>
            <person name="Morin E."/>
            <person name="Drula E."/>
            <person name="Courty P.E."/>
            <person name="Chicoki N."/>
            <person name="Fauchery L."/>
            <person name="Kohler A."/>
            <person name="Kuo A."/>
            <person name="Labutti K."/>
            <person name="Pangilinan J."/>
            <person name="Lipzen A."/>
            <person name="Riley R."/>
            <person name="Andreopoulos W."/>
            <person name="He G."/>
            <person name="Johnson J."/>
            <person name="Barry K.W."/>
            <person name="Grigoriev I.V."/>
            <person name="Nagy L."/>
            <person name="Hibbett D."/>
            <person name="Henrissat B."/>
            <person name="Matheny P.B."/>
            <person name="Labbe J."/>
            <person name="Martin F."/>
        </authorList>
    </citation>
    <scope>NUCLEOTIDE SEQUENCE</scope>
    <source>
        <strain evidence="1">HHB10654</strain>
    </source>
</reference>
<accession>A0ACB8TC24</accession>
<reference evidence="1" key="2">
    <citation type="journal article" date="2022" name="New Phytol.">
        <title>Evolutionary transition to the ectomycorrhizal habit in the genomes of a hyperdiverse lineage of mushroom-forming fungi.</title>
        <authorList>
            <person name="Looney B."/>
            <person name="Miyauchi S."/>
            <person name="Morin E."/>
            <person name="Drula E."/>
            <person name="Courty P.E."/>
            <person name="Kohler A."/>
            <person name="Kuo A."/>
            <person name="LaButti K."/>
            <person name="Pangilinan J."/>
            <person name="Lipzen A."/>
            <person name="Riley R."/>
            <person name="Andreopoulos W."/>
            <person name="He G."/>
            <person name="Johnson J."/>
            <person name="Nolan M."/>
            <person name="Tritt A."/>
            <person name="Barry K.W."/>
            <person name="Grigoriev I.V."/>
            <person name="Nagy L.G."/>
            <person name="Hibbett D."/>
            <person name="Henrissat B."/>
            <person name="Matheny P.B."/>
            <person name="Labbe J."/>
            <person name="Martin F.M."/>
        </authorList>
    </citation>
    <scope>NUCLEOTIDE SEQUENCE</scope>
    <source>
        <strain evidence="1">HHB10654</strain>
    </source>
</reference>
<evidence type="ECO:0000313" key="2">
    <source>
        <dbReference type="Proteomes" id="UP000814140"/>
    </source>
</evidence>
<evidence type="ECO:0000313" key="1">
    <source>
        <dbReference type="EMBL" id="KAI0066029.1"/>
    </source>
</evidence>
<organism evidence="1 2">
    <name type="scientific">Artomyces pyxidatus</name>
    <dbReference type="NCBI Taxonomy" id="48021"/>
    <lineage>
        <taxon>Eukaryota</taxon>
        <taxon>Fungi</taxon>
        <taxon>Dikarya</taxon>
        <taxon>Basidiomycota</taxon>
        <taxon>Agaricomycotina</taxon>
        <taxon>Agaricomycetes</taxon>
        <taxon>Russulales</taxon>
        <taxon>Auriscalpiaceae</taxon>
        <taxon>Artomyces</taxon>
    </lineage>
</organism>
<name>A0ACB8TC24_9AGAM</name>
<comment type="caution">
    <text evidence="1">The sequence shown here is derived from an EMBL/GenBank/DDBJ whole genome shotgun (WGS) entry which is preliminary data.</text>
</comment>
<gene>
    <name evidence="1" type="ORF">BV25DRAFT_1487966</name>
</gene>
<protein>
    <submittedName>
        <fullName evidence="1">Uncharacterized protein</fullName>
    </submittedName>
</protein>
<proteinExistence type="predicted"/>